<reference evidence="1" key="1">
    <citation type="submission" date="2020-05" db="EMBL/GenBank/DDBJ databases">
        <authorList>
            <person name="Chiriac C."/>
            <person name="Salcher M."/>
            <person name="Ghai R."/>
            <person name="Kavagutti S V."/>
        </authorList>
    </citation>
    <scope>NUCLEOTIDE SEQUENCE</scope>
</reference>
<dbReference type="EMBL" id="CAFBNE010000179">
    <property type="protein sequence ID" value="CAB4969714.1"/>
    <property type="molecule type" value="Genomic_DNA"/>
</dbReference>
<accession>A0A6J7LWD5</accession>
<name>A0A6J7LWD5_9ZZZZ</name>
<evidence type="ECO:0000313" key="1">
    <source>
        <dbReference type="EMBL" id="CAB4969714.1"/>
    </source>
</evidence>
<dbReference type="AlphaFoldDB" id="A0A6J7LWD5"/>
<gene>
    <name evidence="1" type="ORF">UFOPK3772_03264</name>
</gene>
<protein>
    <submittedName>
        <fullName evidence="1">Unannotated protein</fullName>
    </submittedName>
</protein>
<sequence length="157" mass="17288">MSGPYAEGARAILRAAHSAISPASPTGDAVIASGVTGYEGRMAFDVNIRKWVQTGHEHIAAAMIPLRADGLDAAATRLLEGFGCRAESCTHPPNPMPEFVSVMTRALGATAFDYADRSPRERRALERARRETPGRAIELRRIDQRFRLHRRLQRGRP</sequence>
<organism evidence="1">
    <name type="scientific">freshwater metagenome</name>
    <dbReference type="NCBI Taxonomy" id="449393"/>
    <lineage>
        <taxon>unclassified sequences</taxon>
        <taxon>metagenomes</taxon>
        <taxon>ecological metagenomes</taxon>
    </lineage>
</organism>
<proteinExistence type="predicted"/>